<reference evidence="1" key="1">
    <citation type="submission" date="2019-11" db="EMBL/GenBank/DDBJ databases">
        <title>Nori genome reveals adaptations in red seaweeds to the harsh intertidal environment.</title>
        <authorList>
            <person name="Wang D."/>
            <person name="Mao Y."/>
        </authorList>
    </citation>
    <scope>NUCLEOTIDE SEQUENCE</scope>
    <source>
        <tissue evidence="1">Gametophyte</tissue>
    </source>
</reference>
<protein>
    <submittedName>
        <fullName evidence="1">Uncharacterized protein</fullName>
    </submittedName>
</protein>
<evidence type="ECO:0000313" key="2">
    <source>
        <dbReference type="Proteomes" id="UP000798662"/>
    </source>
</evidence>
<comment type="caution">
    <text evidence="1">The sequence shown here is derived from an EMBL/GenBank/DDBJ whole genome shotgun (WGS) entry which is preliminary data.</text>
</comment>
<keyword evidence="2" id="KW-1185">Reference proteome</keyword>
<gene>
    <name evidence="1" type="ORF">I4F81_000227</name>
</gene>
<organism evidence="1 2">
    <name type="scientific">Pyropia yezoensis</name>
    <name type="common">Susabi-nori</name>
    <name type="synonym">Porphyra yezoensis</name>
    <dbReference type="NCBI Taxonomy" id="2788"/>
    <lineage>
        <taxon>Eukaryota</taxon>
        <taxon>Rhodophyta</taxon>
        <taxon>Bangiophyceae</taxon>
        <taxon>Bangiales</taxon>
        <taxon>Bangiaceae</taxon>
        <taxon>Pyropia</taxon>
    </lineage>
</organism>
<proteinExistence type="predicted"/>
<dbReference type="Proteomes" id="UP000798662">
    <property type="component" value="Chromosome 1"/>
</dbReference>
<accession>A0ACC3BI61</accession>
<dbReference type="EMBL" id="CM020618">
    <property type="protein sequence ID" value="KAK1857611.1"/>
    <property type="molecule type" value="Genomic_DNA"/>
</dbReference>
<sequence>MFGGERLSTTGDGYVGRRRGDGSGSSSGAPSPPSVTQPLTVAAADQQAPRSRQSAAAKARRSAAAKARREVARKTSGSSEEGGGGGGSSLMVRPVPGQPVVVPTPAHAVRVSDDTCAAVERLLGYSFKSQATLREAMSHASMDEETRAAAGLGARNNERLEWLGDGALNLACAHYLHTRLPDHPEGELSRFHSVIISRAACASYVAALRLDGYLHVGLAMSATGVTATAGNFFEALLGALFVDGGWDAVETFFMSRLEPLIVERLRAPPQNYRSILTNYAVVRGLRLVFLVTMAAFVGSAGAWGVTAAVAGRDRFPRLNHIAPRPAVVPAAATRREGARMAAAGGPQRCLVIGGTRFSGLYLVQELLSRGHEVVMYNRGNTSIGDPKLMIPGESQADFDARNARTSVIVGDRTDGEELRDKLAGLKFDAVFDNNGRSLEDSAPLVDAAADMGVKHYVYMSSAGVYLKSDVMPHVEGDATDPKSRHLGKAQTEAYMVDAGIPYTSIRPTYIYGALNYNPLEQWFFERLAAGRPVCVPGHGAHLTGLGHVRDLATAMAATIETDASVGQVYNIQDRHAVTFDGVARTAATAMGMDPASVELVHYNPKDFDFGKNKAFPFRPQHFFTSPNKALRELDWSVQYELASGWKDTYENDFVPKQAQGKLKNDWVTDDMILGR</sequence>
<name>A0ACC3BI61_PYRYE</name>
<evidence type="ECO:0000313" key="1">
    <source>
        <dbReference type="EMBL" id="KAK1857611.1"/>
    </source>
</evidence>